<dbReference type="EMBL" id="JBBPHU010000001">
    <property type="protein sequence ID" value="KAK7524369.1"/>
    <property type="molecule type" value="Genomic_DNA"/>
</dbReference>
<proteinExistence type="predicted"/>
<reference evidence="1 2" key="1">
    <citation type="submission" date="2024-04" db="EMBL/GenBank/DDBJ databases">
        <title>Phyllosticta paracitricarpa is synonymous to the EU quarantine fungus P. citricarpa based on phylogenomic analyses.</title>
        <authorList>
            <consortium name="Lawrence Berkeley National Laboratory"/>
            <person name="Van Ingen-Buijs V.A."/>
            <person name="Van Westerhoven A.C."/>
            <person name="Haridas S."/>
            <person name="Skiadas P."/>
            <person name="Martin F."/>
            <person name="Groenewald J.Z."/>
            <person name="Crous P.W."/>
            <person name="Seidl M.F."/>
        </authorList>
    </citation>
    <scope>NUCLEOTIDE SEQUENCE [LARGE SCALE GENOMIC DNA]</scope>
    <source>
        <strain evidence="1 2">CBS 123371</strain>
    </source>
</reference>
<protein>
    <submittedName>
        <fullName evidence="1">Uncharacterized protein</fullName>
    </submittedName>
</protein>
<comment type="caution">
    <text evidence="1">The sequence shown here is derived from an EMBL/GenBank/DDBJ whole genome shotgun (WGS) entry which is preliminary data.</text>
</comment>
<dbReference type="Gene3D" id="3.40.50.1580">
    <property type="entry name" value="Nucleoside phosphorylase domain"/>
    <property type="match status" value="1"/>
</dbReference>
<dbReference type="SUPFAM" id="SSF53167">
    <property type="entry name" value="Purine and uridine phosphorylases"/>
    <property type="match status" value="1"/>
</dbReference>
<organism evidence="1 2">
    <name type="scientific">Phyllosticta citriasiana</name>
    <dbReference type="NCBI Taxonomy" id="595635"/>
    <lineage>
        <taxon>Eukaryota</taxon>
        <taxon>Fungi</taxon>
        <taxon>Dikarya</taxon>
        <taxon>Ascomycota</taxon>
        <taxon>Pezizomycotina</taxon>
        <taxon>Dothideomycetes</taxon>
        <taxon>Dothideomycetes incertae sedis</taxon>
        <taxon>Botryosphaeriales</taxon>
        <taxon>Phyllostictaceae</taxon>
        <taxon>Phyllosticta</taxon>
    </lineage>
</organism>
<accession>A0ABR1L1R2</accession>
<dbReference type="PANTHER" id="PTHR46082">
    <property type="entry name" value="ATP/GTP-BINDING PROTEIN-RELATED"/>
    <property type="match status" value="1"/>
</dbReference>
<dbReference type="PANTHER" id="PTHR46082:SF11">
    <property type="entry name" value="AAA+ ATPASE DOMAIN-CONTAINING PROTEIN-RELATED"/>
    <property type="match status" value="1"/>
</dbReference>
<sequence length="181" mass="20191">MSSKRPFRICNQYSIGLITALAIELTAINAMLDERHDYPQDSDDNNYQFSRIGSHNVVIAALPRKSMEKVSAATTATQMAKTFPHIRFGLFVGIGGVVPNLDAEQDVRLGDIVVGIPGGTSGGTVQYKLGKLTSQGFKRTRFLQNHLKSSWLESNPYKQSMKDRIPKYLRSLRKSSRNTRS</sequence>
<keyword evidence="2" id="KW-1185">Reference proteome</keyword>
<dbReference type="InterPro" id="IPR053137">
    <property type="entry name" value="NLR-like"/>
</dbReference>
<evidence type="ECO:0000313" key="2">
    <source>
        <dbReference type="Proteomes" id="UP001363622"/>
    </source>
</evidence>
<gene>
    <name evidence="1" type="ORF">IWZ03DRAFT_23436</name>
</gene>
<dbReference type="InterPro" id="IPR035994">
    <property type="entry name" value="Nucleoside_phosphorylase_sf"/>
</dbReference>
<evidence type="ECO:0000313" key="1">
    <source>
        <dbReference type="EMBL" id="KAK7524369.1"/>
    </source>
</evidence>
<dbReference type="Proteomes" id="UP001363622">
    <property type="component" value="Unassembled WGS sequence"/>
</dbReference>
<name>A0ABR1L1R2_9PEZI</name>